<organism evidence="1 2">
    <name type="scientific">Panagrolaimus sp. JU765</name>
    <dbReference type="NCBI Taxonomy" id="591449"/>
    <lineage>
        <taxon>Eukaryota</taxon>
        <taxon>Metazoa</taxon>
        <taxon>Ecdysozoa</taxon>
        <taxon>Nematoda</taxon>
        <taxon>Chromadorea</taxon>
        <taxon>Rhabditida</taxon>
        <taxon>Tylenchina</taxon>
        <taxon>Panagrolaimomorpha</taxon>
        <taxon>Panagrolaimoidea</taxon>
        <taxon>Panagrolaimidae</taxon>
        <taxon>Panagrolaimus</taxon>
    </lineage>
</organism>
<accession>A0AC34Q8U8</accession>
<sequence length="807" mass="89928">MSAVAYSNVRTKAITDLIDYWSSIYMKNQDINKIWEAYDEYCLKEKFLICLDILKKIHQVFASYGFIGNLQAFSVLFLFEFHVEFSDESLNFAYVAEDIDLLTDAQVISSNENNNEIGKNNAQTPNPIFDSKFEEEECLPKLDLVFLLDSSGSIEEIYQEHVKWAVALVDALQIEPDAVHVAAVQYAGFPLTEFALGTYPSVEDIRQHLKQINFQSGVTRTGYALRKAEAELFREDRGARKDALKVIILFTDGLSVDDPLKPAAQLRDLKGVKIYVVSVSKDGFETEMSRIAGNKQNVFGPTELSRLRNALLNDAERARACSAIGASWFKKHDSVTLKPPSPLNGGLLPPLDFLELIGSKEEDSAETENKKKESSVKKVVGEVKPEVEFQRDDKKVVKTKNLPVTTAPKVLPEVIEPTTKSTTVKETTTVKVTTASPTVTKVLKPSTILPKKVKVEEQAKAFAVKNVESENTKDVFDMPEKSQKSRKTTRKLSTTTVAATTTTTLPVTKKFTKLRKSTTVKASTTVATTVKTTTVPNTTVLPIKTKKTRKTTLRSTTTPKTTTTTTTATTQKSSTRKFRPTLAKRVSTTTTQKLSTTKVTSTTPKPTTTKPKTTTRSRFARPQTIRNNAVCELDLLFIVDSSGSVQKIYDEQKAFLKEILEKTSVEENVHRVALLQFAGNSIQKTEWSFDAFQNSSNLIEALDRVRLITGTTYIGAALRNAEKLLYDRRQDVPTIVVLISDGFSQDDASQDAEKIRKLPNLDFYSINISDLTNNAYLAELVGDSSRVFAGPDVVKFKDLLTSRLKCR</sequence>
<evidence type="ECO:0000313" key="2">
    <source>
        <dbReference type="WBParaSite" id="JU765_v2.g14135.t1"/>
    </source>
</evidence>
<dbReference type="Proteomes" id="UP000887576">
    <property type="component" value="Unplaced"/>
</dbReference>
<name>A0AC34Q8U8_9BILA</name>
<dbReference type="WBParaSite" id="JU765_v2.g14135.t1">
    <property type="protein sequence ID" value="JU765_v2.g14135.t1"/>
    <property type="gene ID" value="JU765_v2.g14135"/>
</dbReference>
<protein>
    <submittedName>
        <fullName evidence="2">VWFA domain-containing protein</fullName>
    </submittedName>
</protein>
<proteinExistence type="predicted"/>
<reference evidence="2" key="1">
    <citation type="submission" date="2022-11" db="UniProtKB">
        <authorList>
            <consortium name="WormBaseParasite"/>
        </authorList>
    </citation>
    <scope>IDENTIFICATION</scope>
</reference>
<evidence type="ECO:0000313" key="1">
    <source>
        <dbReference type="Proteomes" id="UP000887576"/>
    </source>
</evidence>